<dbReference type="Proteomes" id="UP000315938">
    <property type="component" value="Unassembled WGS sequence"/>
</dbReference>
<keyword evidence="1" id="KW-0812">Transmembrane</keyword>
<gene>
    <name evidence="2" type="ORF">FNV44_01795</name>
</gene>
<comment type="caution">
    <text evidence="2">The sequence shown here is derived from an EMBL/GenBank/DDBJ whole genome shotgun (WGS) entry which is preliminary data.</text>
</comment>
<dbReference type="EMBL" id="VKID01000001">
    <property type="protein sequence ID" value="TRX99794.1"/>
    <property type="molecule type" value="Genomic_DNA"/>
</dbReference>
<evidence type="ECO:0000256" key="1">
    <source>
        <dbReference type="SAM" id="Phobius"/>
    </source>
</evidence>
<name>A0A553IHW4_ACHLA</name>
<dbReference type="AlphaFoldDB" id="A0A553IHW4"/>
<reference evidence="2 3" key="1">
    <citation type="submission" date="2019-07" db="EMBL/GenBank/DDBJ databases">
        <title>Genome sequence of Acholeplasma laidlawii strain with increased resistance to erythromycin.</title>
        <authorList>
            <person name="Medvedeva E.S."/>
            <person name="Baranova N.B."/>
            <person name="Siniagina M.N."/>
            <person name="Mouzykantov A."/>
            <person name="Chernova O.A."/>
            <person name="Chernov V.M."/>
        </authorList>
    </citation>
    <scope>NUCLEOTIDE SEQUENCE [LARGE SCALE GENOMIC DNA]</scope>
    <source>
        <strain evidence="2 3">PG8REry</strain>
    </source>
</reference>
<feature type="transmembrane region" description="Helical" evidence="1">
    <location>
        <begin position="111"/>
        <end position="128"/>
    </location>
</feature>
<accession>A0A553IHW4</accession>
<keyword evidence="1" id="KW-0472">Membrane</keyword>
<feature type="transmembrane region" description="Helical" evidence="1">
    <location>
        <begin position="12"/>
        <end position="32"/>
    </location>
</feature>
<protein>
    <submittedName>
        <fullName evidence="2">Uncharacterized protein</fullName>
    </submittedName>
</protein>
<proteinExistence type="predicted"/>
<evidence type="ECO:0000313" key="2">
    <source>
        <dbReference type="EMBL" id="TRX99794.1"/>
    </source>
</evidence>
<evidence type="ECO:0000313" key="3">
    <source>
        <dbReference type="Proteomes" id="UP000315938"/>
    </source>
</evidence>
<sequence>MEGLFEIVIQLFFELFGEILFTGIAKLIGLFFKKVDTDNLFRKRLKFVLTYIFLGLVITLVVTSLIYSTKFLVTISLSYILFQLVVTLLEVINKDKSGHPLMQLIKVLKKISHYAYPILLIVFSALYLENTNALLGIVILSSICLIVWFIIDINRMIRRQRAKHIEFY</sequence>
<feature type="transmembrane region" description="Helical" evidence="1">
    <location>
        <begin position="72"/>
        <end position="91"/>
    </location>
</feature>
<keyword evidence="1" id="KW-1133">Transmembrane helix</keyword>
<feature type="transmembrane region" description="Helical" evidence="1">
    <location>
        <begin position="134"/>
        <end position="151"/>
    </location>
</feature>
<dbReference type="RefSeq" id="WP_012242709.1">
    <property type="nucleotide sequence ID" value="NZ_JACAOE010000001.1"/>
</dbReference>
<dbReference type="GeneID" id="41338922"/>
<organism evidence="2 3">
    <name type="scientific">Acholeplasma laidlawii</name>
    <dbReference type="NCBI Taxonomy" id="2148"/>
    <lineage>
        <taxon>Bacteria</taxon>
        <taxon>Bacillati</taxon>
        <taxon>Mycoplasmatota</taxon>
        <taxon>Mollicutes</taxon>
        <taxon>Acholeplasmatales</taxon>
        <taxon>Acholeplasmataceae</taxon>
        <taxon>Acholeplasma</taxon>
    </lineage>
</organism>
<feature type="transmembrane region" description="Helical" evidence="1">
    <location>
        <begin position="44"/>
        <end position="66"/>
    </location>
</feature>